<name>A0A1C0B2L2_9BACT</name>
<protein>
    <recommendedName>
        <fullName evidence="3">Nucleotidyl transferase AbiEii/AbiGii toxin family protein</fullName>
    </recommendedName>
</protein>
<dbReference type="Proteomes" id="UP000093281">
    <property type="component" value="Unassembled WGS sequence"/>
</dbReference>
<evidence type="ECO:0000313" key="2">
    <source>
        <dbReference type="Proteomes" id="UP000093281"/>
    </source>
</evidence>
<dbReference type="RefSeq" id="WP_066187786.1">
    <property type="nucleotide sequence ID" value="NZ_LCUJ01000014.1"/>
</dbReference>
<evidence type="ECO:0000313" key="1">
    <source>
        <dbReference type="EMBL" id="OCL96512.1"/>
    </source>
</evidence>
<dbReference type="AlphaFoldDB" id="A0A1C0B2L2"/>
<dbReference type="InterPro" id="IPR014942">
    <property type="entry name" value="AbiEii"/>
</dbReference>
<dbReference type="Gene3D" id="3.10.450.620">
    <property type="entry name" value="JHP933, nucleotidyltransferase-like core domain"/>
    <property type="match status" value="1"/>
</dbReference>
<sequence>MYKVANLSKVQRKELFSETATLMNTTNAIVEKDFWVVWTLSKIFEDERLNKILMFKGGTSLSKVFNLIGRFSEDIDLILDWRLISEENPLNKQDSKNKQVKFNEHINENAKIYIKNTLLPIVSETLSPLCSCSIADDGFSINIKYPNAFDDNYLRPEILLEIGPLASWLPSDKFDITSFAAQKFPQLFENTKCRVNTIVAKRTFWEKATILHHEANRPKDSLMPTRYSRHYYDLAMMAKDKVKNEALSDFELLKNVVEFKEKFYPRTWAKYEEAKKGTFKLLPPIFRLDDLEKDYKAMGNMIFDKKISFTEIIELLKNLEIEINKN</sequence>
<organism evidence="1 2">
    <name type="scientific">Aliarcobacter thereius</name>
    <dbReference type="NCBI Taxonomy" id="544718"/>
    <lineage>
        <taxon>Bacteria</taxon>
        <taxon>Pseudomonadati</taxon>
        <taxon>Campylobacterota</taxon>
        <taxon>Epsilonproteobacteria</taxon>
        <taxon>Campylobacterales</taxon>
        <taxon>Arcobacteraceae</taxon>
        <taxon>Aliarcobacter</taxon>
    </lineage>
</organism>
<dbReference type="OrthoDB" id="5504847at2"/>
<gene>
    <name evidence="1" type="ORF">AAX29_02051</name>
</gene>
<reference evidence="2" key="1">
    <citation type="submission" date="2015-05" db="EMBL/GenBank/DDBJ databases">
        <authorList>
            <person name="Rovetto F."/>
            <person name="Cocolin L."/>
            <person name="Illeghems K."/>
            <person name="Van Nieuwerburgh F."/>
            <person name="Houf K."/>
        </authorList>
    </citation>
    <scope>NUCLEOTIDE SEQUENCE [LARGE SCALE GENOMIC DNA]</scope>
    <source>
        <strain evidence="2">DU22</strain>
    </source>
</reference>
<proteinExistence type="predicted"/>
<evidence type="ECO:0008006" key="3">
    <source>
        <dbReference type="Google" id="ProtNLM"/>
    </source>
</evidence>
<dbReference type="EMBL" id="LCUJ01000014">
    <property type="protein sequence ID" value="OCL96512.1"/>
    <property type="molecule type" value="Genomic_DNA"/>
</dbReference>
<accession>A0A1C0B2L2</accession>
<dbReference type="PATRIC" id="fig|544718.51.peg.2020"/>
<comment type="caution">
    <text evidence="1">The sequence shown here is derived from an EMBL/GenBank/DDBJ whole genome shotgun (WGS) entry which is preliminary data.</text>
</comment>
<dbReference type="Pfam" id="PF08843">
    <property type="entry name" value="AbiEii"/>
    <property type="match status" value="1"/>
</dbReference>